<sequence>MNEEFPDLEAPNLDFPNDNLAVAYEFFLNYYLHPYDIAIELFDFPDVIKNPFDNEEISKAAKKNLVTKKNVENFVLLKILDRKYREFAETRSIEVTEPKAAIEHYLFPDRVLEVSGIDFINEVKRLTNGKVAQYLCAYFLNINLSKQAYKDGNYLSSNMLYHMALSNLIQLKLLLGKDLLLDVNGIYHNISKVNGGKGGKKKADKKEGVKKKFLDYHDKHCSMINKSGKYHFSPPKAAEKILNEIGNSDENGKYEFEVNSLANIIRQHRKSLKS</sequence>
<dbReference type="RefSeq" id="WP_239743561.1">
    <property type="nucleotide sequence ID" value="NZ_JACSYB010000001.1"/>
</dbReference>
<gene>
    <name evidence="1" type="ORF">H9W84_10765</name>
</gene>
<comment type="caution">
    <text evidence="1">The sequence shown here is derived from an EMBL/GenBank/DDBJ whole genome shotgun (WGS) entry which is preliminary data.</text>
</comment>
<evidence type="ECO:0000313" key="2">
    <source>
        <dbReference type="Proteomes" id="UP001139238"/>
    </source>
</evidence>
<evidence type="ECO:0000313" key="1">
    <source>
        <dbReference type="EMBL" id="MCG8148599.1"/>
    </source>
</evidence>
<dbReference type="Proteomes" id="UP001139238">
    <property type="component" value="Unassembled WGS sequence"/>
</dbReference>
<protein>
    <submittedName>
        <fullName evidence="1">Uncharacterized protein</fullName>
    </submittedName>
</protein>
<reference evidence="1" key="1">
    <citation type="submission" date="2021-08" db="EMBL/GenBank/DDBJ databases">
        <title>Complete genome sequence of Moraxella sp strain PS-22.</title>
        <authorList>
            <person name="Das S.K."/>
        </authorList>
    </citation>
    <scope>NUCLEOTIDE SEQUENCE</scope>
    <source>
        <strain evidence="1">PS-22</strain>
    </source>
</reference>
<accession>A0A9X1UT71</accession>
<name>A0A9X1UT71_9GAMM</name>
<dbReference type="AlphaFoldDB" id="A0A9X1UT71"/>
<proteinExistence type="predicted"/>
<keyword evidence="2" id="KW-1185">Reference proteome</keyword>
<organism evidence="1 2">
    <name type="scientific">Moraxella tetraodonis</name>
    <dbReference type="NCBI Taxonomy" id="2767221"/>
    <lineage>
        <taxon>Bacteria</taxon>
        <taxon>Pseudomonadati</taxon>
        <taxon>Pseudomonadota</taxon>
        <taxon>Gammaproteobacteria</taxon>
        <taxon>Moraxellales</taxon>
        <taxon>Moraxellaceae</taxon>
        <taxon>Moraxella</taxon>
    </lineage>
</organism>
<dbReference type="EMBL" id="JACSYB010000001">
    <property type="protein sequence ID" value="MCG8148599.1"/>
    <property type="molecule type" value="Genomic_DNA"/>
</dbReference>